<gene>
    <name evidence="1" type="ORF">EV182_001191</name>
</gene>
<evidence type="ECO:0000313" key="1">
    <source>
        <dbReference type="EMBL" id="KAJ1675477.1"/>
    </source>
</evidence>
<keyword evidence="2" id="KW-1185">Reference proteome</keyword>
<name>A0ACC1HJR7_9FUNG</name>
<dbReference type="Proteomes" id="UP001145114">
    <property type="component" value="Unassembled WGS sequence"/>
</dbReference>
<protein>
    <submittedName>
        <fullName evidence="1">Uncharacterized protein</fullName>
    </submittedName>
</protein>
<accession>A0ACC1HJR7</accession>
<reference evidence="1" key="1">
    <citation type="submission" date="2022-06" db="EMBL/GenBank/DDBJ databases">
        <title>Phylogenomic reconstructions and comparative analyses of Kickxellomycotina fungi.</title>
        <authorList>
            <person name="Reynolds N.K."/>
            <person name="Stajich J.E."/>
            <person name="Barry K."/>
            <person name="Grigoriev I.V."/>
            <person name="Crous P."/>
            <person name="Smith M.E."/>
        </authorList>
    </citation>
    <scope>NUCLEOTIDE SEQUENCE</scope>
    <source>
        <strain evidence="1">RSA 2271</strain>
    </source>
</reference>
<comment type="caution">
    <text evidence="1">The sequence shown here is derived from an EMBL/GenBank/DDBJ whole genome shotgun (WGS) entry which is preliminary data.</text>
</comment>
<evidence type="ECO:0000313" key="2">
    <source>
        <dbReference type="Proteomes" id="UP001145114"/>
    </source>
</evidence>
<organism evidence="1 2">
    <name type="scientific">Spiromyces aspiralis</name>
    <dbReference type="NCBI Taxonomy" id="68401"/>
    <lineage>
        <taxon>Eukaryota</taxon>
        <taxon>Fungi</taxon>
        <taxon>Fungi incertae sedis</taxon>
        <taxon>Zoopagomycota</taxon>
        <taxon>Kickxellomycotina</taxon>
        <taxon>Kickxellomycetes</taxon>
        <taxon>Kickxellales</taxon>
        <taxon>Kickxellaceae</taxon>
        <taxon>Spiromyces</taxon>
    </lineage>
</organism>
<sequence>MTSTAERLRALEGLRFASRDWFQAATIAYFSTFKYRHNLRNTERQYAALYLGADYGRYVTHLLVENIMVFDVDTLRYPFIETLSLCHRAPTRQIIDLARNCPRLWRLKIPELSCCPDRRARDAAASGHQLGELAAAPTPYYKLFVALANKITHLEIDLVNLRSIHESRVLDLLSNLLHLKIRDLCGGASQGAAASRHKRKYRLKSLEISYIYRGSGVPDFDLLCGFEAALFPRLEALKLPSHSGIDLTCTSTFFTQGLPNLRALSVHASDADFVRMVVRSCPNLECLELLIYYYRNPGADGDNDSPTRHVGDVAGIAIGGLHRLVSLSVFNDKLNALTGKYKAYFVAPELFPDRPRFRHFITDAPLPSWSVDEARSRITCFEFGAATCQLQRQQAVASVLS</sequence>
<proteinExistence type="predicted"/>
<dbReference type="EMBL" id="JAMZIH010005287">
    <property type="protein sequence ID" value="KAJ1675477.1"/>
    <property type="molecule type" value="Genomic_DNA"/>
</dbReference>